<keyword evidence="6" id="KW-1185">Reference proteome</keyword>
<comment type="subcellular location">
    <subcellularLocation>
        <location evidence="1">Secreted</location>
    </subcellularLocation>
</comment>
<dbReference type="SUPFAM" id="SSF53300">
    <property type="entry name" value="vWA-like"/>
    <property type="match status" value="1"/>
</dbReference>
<dbReference type="GO" id="GO:0005737">
    <property type="term" value="C:cytoplasm"/>
    <property type="evidence" value="ECO:0007669"/>
    <property type="project" value="TreeGrafter"/>
</dbReference>
<comment type="caution">
    <text evidence="5">The sequence shown here is derived from an EMBL/GenBank/DDBJ whole genome shotgun (WGS) entry which is preliminary data.</text>
</comment>
<dbReference type="PROSITE" id="PS50234">
    <property type="entry name" value="VWFA"/>
    <property type="match status" value="1"/>
</dbReference>
<dbReference type="Pfam" id="PF25106">
    <property type="entry name" value="VWA_4"/>
    <property type="match status" value="1"/>
</dbReference>
<evidence type="ECO:0000256" key="2">
    <source>
        <dbReference type="ARBA" id="ARBA00022525"/>
    </source>
</evidence>
<accession>A0A812IAW2</accession>
<feature type="domain" description="VWFA" evidence="4">
    <location>
        <begin position="143"/>
        <end position="352"/>
    </location>
</feature>
<dbReference type="CDD" id="cd00198">
    <property type="entry name" value="vWFA"/>
    <property type="match status" value="1"/>
</dbReference>
<gene>
    <name evidence="5" type="primary">vwkA</name>
    <name evidence="5" type="ORF">SNAT2548_LOCUS3236</name>
</gene>
<dbReference type="AlphaFoldDB" id="A0A812IAW2"/>
<dbReference type="EMBL" id="CAJNDS010000199">
    <property type="protein sequence ID" value="CAE7026182.1"/>
    <property type="molecule type" value="Genomic_DNA"/>
</dbReference>
<dbReference type="SMART" id="SM00327">
    <property type="entry name" value="VWA"/>
    <property type="match status" value="1"/>
</dbReference>
<dbReference type="Gene3D" id="3.40.50.410">
    <property type="entry name" value="von Willebrand factor, type A domain"/>
    <property type="match status" value="1"/>
</dbReference>
<organism evidence="5 6">
    <name type="scientific">Symbiodinium natans</name>
    <dbReference type="NCBI Taxonomy" id="878477"/>
    <lineage>
        <taxon>Eukaryota</taxon>
        <taxon>Sar</taxon>
        <taxon>Alveolata</taxon>
        <taxon>Dinophyceae</taxon>
        <taxon>Suessiales</taxon>
        <taxon>Symbiodiniaceae</taxon>
        <taxon>Symbiodinium</taxon>
    </lineage>
</organism>
<dbReference type="InterPro" id="IPR052969">
    <property type="entry name" value="Thr-specific_kinase-like"/>
</dbReference>
<keyword evidence="2" id="KW-0964">Secreted</keyword>
<dbReference type="PANTHER" id="PTHR47763">
    <property type="entry name" value="ALPHA-PROTEIN KINASE VWKA"/>
    <property type="match status" value="1"/>
</dbReference>
<dbReference type="PANTHER" id="PTHR47763:SF1">
    <property type="entry name" value="DUF659 DOMAIN-CONTAINING PROTEIN"/>
    <property type="match status" value="1"/>
</dbReference>
<dbReference type="GO" id="GO:0004674">
    <property type="term" value="F:protein serine/threonine kinase activity"/>
    <property type="evidence" value="ECO:0007669"/>
    <property type="project" value="TreeGrafter"/>
</dbReference>
<dbReference type="Proteomes" id="UP000604046">
    <property type="component" value="Unassembled WGS sequence"/>
</dbReference>
<name>A0A812IAW2_9DINO</name>
<sequence length="510" mass="54189">MTSMDLSPEQQRRALSYGCDSISGFLGSFSTLEASLKVKAGRWMWDGFYYMLLLPQLSSFRWRHSGNEVRLNAVRTGSDEQEDKDLKVEVKTALTCPEGSEKAPVTSGPVDAPSDVRSSEDWIVVDDAAKAGACGLDPDAELDLCFICDCTGSMGQYIKAAQDNIQSIVGKISQKHGAKVQFGLISYRDHPPQDRTYITQCYPFTTDLAQMSHYVETMKAAGGGDGPEAVTAGLHDALHLPWRPNSTKICVLIADAPPHGLEPSGDGFPNGDPDGRDPLDILHSMAAHGITVYSVGCEPALGAYAHARDFLCTVAEITGGQAVALGSAALLADVIINGSAEELALSKLQRKVEEEVLKVQVQEREAGRSITAEDASVRACENLRAGGLTSVQMETDGHMAYANRVCWGPASEKRSLASVKQELSKVVSSVPGAGSAGYGGVLRGGRGRGGRGGEAFSVPAPWAAMPATMPPMPVSAPATAASTNLLKEDLISSAQVSRMVQKAKCQNRLF</sequence>
<dbReference type="InterPro" id="IPR036465">
    <property type="entry name" value="vWFA_dom_sf"/>
</dbReference>
<proteinExistence type="predicted"/>
<evidence type="ECO:0000313" key="6">
    <source>
        <dbReference type="Proteomes" id="UP000604046"/>
    </source>
</evidence>
<reference evidence="5" key="1">
    <citation type="submission" date="2021-02" db="EMBL/GenBank/DDBJ databases">
        <authorList>
            <person name="Dougan E. K."/>
            <person name="Rhodes N."/>
            <person name="Thang M."/>
            <person name="Chan C."/>
        </authorList>
    </citation>
    <scope>NUCLEOTIDE SEQUENCE</scope>
</reference>
<dbReference type="InterPro" id="IPR002035">
    <property type="entry name" value="VWF_A"/>
</dbReference>
<evidence type="ECO:0000259" key="4">
    <source>
        <dbReference type="PROSITE" id="PS50234"/>
    </source>
</evidence>
<dbReference type="OrthoDB" id="422053at2759"/>
<evidence type="ECO:0000313" key="5">
    <source>
        <dbReference type="EMBL" id="CAE7026182.1"/>
    </source>
</evidence>
<protein>
    <submittedName>
        <fullName evidence="5">VwkA protein</fullName>
    </submittedName>
</protein>
<dbReference type="InterPro" id="IPR056861">
    <property type="entry name" value="HMCN1-like_VWA"/>
</dbReference>
<evidence type="ECO:0000256" key="1">
    <source>
        <dbReference type="ARBA" id="ARBA00004613"/>
    </source>
</evidence>
<evidence type="ECO:0000256" key="3">
    <source>
        <dbReference type="ARBA" id="ARBA00022729"/>
    </source>
</evidence>
<keyword evidence="3" id="KW-0732">Signal</keyword>